<keyword evidence="1" id="KW-0378">Hydrolase</keyword>
<evidence type="ECO:0000313" key="2">
    <source>
        <dbReference type="EMBL" id="KAE8954085.1"/>
    </source>
</evidence>
<dbReference type="InterPro" id="IPR036881">
    <property type="entry name" value="Glyco_hydro_3_C_sf"/>
</dbReference>
<name>A0A6A3G6I3_9STRA</name>
<accession>A0A6A3G6I3</accession>
<organism evidence="2 3">
    <name type="scientific">Phytophthora rubi</name>
    <dbReference type="NCBI Taxonomy" id="129364"/>
    <lineage>
        <taxon>Eukaryota</taxon>
        <taxon>Sar</taxon>
        <taxon>Stramenopiles</taxon>
        <taxon>Oomycota</taxon>
        <taxon>Peronosporomycetes</taxon>
        <taxon>Peronosporales</taxon>
        <taxon>Peronosporaceae</taxon>
        <taxon>Phytophthora</taxon>
    </lineage>
</organism>
<gene>
    <name evidence="2" type="ORF">PR001_g32636</name>
</gene>
<dbReference type="SUPFAM" id="SSF52279">
    <property type="entry name" value="Beta-D-glucan exohydrolase, C-terminal domain"/>
    <property type="match status" value="1"/>
</dbReference>
<evidence type="ECO:0000313" key="3">
    <source>
        <dbReference type="Proteomes" id="UP000429607"/>
    </source>
</evidence>
<evidence type="ECO:0000256" key="1">
    <source>
        <dbReference type="ARBA" id="ARBA00022801"/>
    </source>
</evidence>
<sequence length="168" mass="18433">MFFLTSHSADNVGYQSGGWSLISVTDGFQAITNKTVTLREHSYAEKTYGDINDLVLSAGQIKYVTELASTGTEVIVMLVGGRPRLLGELPNNVRVVINAMLPCELWEFGHGLRYTEFKYFASTLSRTSVTSITERVDMSVVKNPSSVAGKETVLLFLTQCSAPSRSLK</sequence>
<dbReference type="Proteomes" id="UP000429607">
    <property type="component" value="Unassembled WGS sequence"/>
</dbReference>
<dbReference type="Gene3D" id="3.40.50.1700">
    <property type="entry name" value="Glycoside hydrolase family 3 C-terminal domain"/>
    <property type="match status" value="1"/>
</dbReference>
<dbReference type="AlphaFoldDB" id="A0A6A3G6I3"/>
<reference evidence="2 3" key="1">
    <citation type="submission" date="2018-09" db="EMBL/GenBank/DDBJ databases">
        <title>Genomic investigation of the strawberry pathogen Phytophthora fragariae indicates pathogenicity is determined by transcriptional variation in three key races.</title>
        <authorList>
            <person name="Adams T.M."/>
            <person name="Armitage A.D."/>
            <person name="Sobczyk M.K."/>
            <person name="Bates H.J."/>
            <person name="Dunwell J.M."/>
            <person name="Nellist C.F."/>
            <person name="Harrison R.J."/>
        </authorList>
    </citation>
    <scope>NUCLEOTIDE SEQUENCE [LARGE SCALE GENOMIC DNA]</scope>
    <source>
        <strain evidence="2 3">SCRP249</strain>
    </source>
</reference>
<protein>
    <recommendedName>
        <fullName evidence="4">Glycoside hydrolase family 3 C-terminal domain-containing protein</fullName>
    </recommendedName>
</protein>
<proteinExistence type="predicted"/>
<evidence type="ECO:0008006" key="4">
    <source>
        <dbReference type="Google" id="ProtNLM"/>
    </source>
</evidence>
<dbReference type="EMBL" id="QXFV01010154">
    <property type="protein sequence ID" value="KAE8954085.1"/>
    <property type="molecule type" value="Genomic_DNA"/>
</dbReference>
<dbReference type="GO" id="GO:0004553">
    <property type="term" value="F:hydrolase activity, hydrolyzing O-glycosyl compounds"/>
    <property type="evidence" value="ECO:0007669"/>
    <property type="project" value="InterPro"/>
</dbReference>
<comment type="caution">
    <text evidence="2">The sequence shown here is derived from an EMBL/GenBank/DDBJ whole genome shotgun (WGS) entry which is preliminary data.</text>
</comment>
<dbReference type="GO" id="GO:0005975">
    <property type="term" value="P:carbohydrate metabolic process"/>
    <property type="evidence" value="ECO:0007669"/>
    <property type="project" value="InterPro"/>
</dbReference>